<dbReference type="SMART" id="SM00647">
    <property type="entry name" value="IBR"/>
    <property type="match status" value="2"/>
</dbReference>
<evidence type="ECO:0000313" key="11">
    <source>
        <dbReference type="EMBL" id="CAH3143891.1"/>
    </source>
</evidence>
<dbReference type="GO" id="GO:0061630">
    <property type="term" value="F:ubiquitin protein ligase activity"/>
    <property type="evidence" value="ECO:0007669"/>
    <property type="project" value="UniProtKB-EC"/>
</dbReference>
<gene>
    <name evidence="11" type="ORF">PMEA_00020836</name>
</gene>
<evidence type="ECO:0000256" key="5">
    <source>
        <dbReference type="ARBA" id="ARBA00022737"/>
    </source>
</evidence>
<evidence type="ECO:0000256" key="1">
    <source>
        <dbReference type="ARBA" id="ARBA00001798"/>
    </source>
</evidence>
<feature type="transmembrane region" description="Helical" evidence="9">
    <location>
        <begin position="243"/>
        <end position="276"/>
    </location>
</feature>
<comment type="caution">
    <text evidence="11">The sequence shown here is derived from an EMBL/GenBank/DDBJ whole genome shotgun (WGS) entry which is preliminary data.</text>
</comment>
<proteinExistence type="predicted"/>
<dbReference type="Proteomes" id="UP001159428">
    <property type="component" value="Unassembled WGS sequence"/>
</dbReference>
<keyword evidence="8" id="KW-0862">Zinc</keyword>
<dbReference type="Gene3D" id="1.20.120.1750">
    <property type="match status" value="1"/>
</dbReference>
<dbReference type="Pfam" id="PF22191">
    <property type="entry name" value="IBR_1"/>
    <property type="match status" value="1"/>
</dbReference>
<evidence type="ECO:0000256" key="2">
    <source>
        <dbReference type="ARBA" id="ARBA00012251"/>
    </source>
</evidence>
<evidence type="ECO:0000259" key="10">
    <source>
        <dbReference type="PROSITE" id="PS51873"/>
    </source>
</evidence>
<dbReference type="GO" id="GO:0016567">
    <property type="term" value="P:protein ubiquitination"/>
    <property type="evidence" value="ECO:0007669"/>
    <property type="project" value="InterPro"/>
</dbReference>
<dbReference type="InterPro" id="IPR002867">
    <property type="entry name" value="IBR_dom"/>
</dbReference>
<dbReference type="Pfam" id="PF01485">
    <property type="entry name" value="IBR"/>
    <property type="match status" value="1"/>
</dbReference>
<dbReference type="CDD" id="cd20350">
    <property type="entry name" value="Rcat_RBR_RNF217"/>
    <property type="match status" value="1"/>
</dbReference>
<dbReference type="SUPFAM" id="SSF57850">
    <property type="entry name" value="RING/U-box"/>
    <property type="match status" value="3"/>
</dbReference>
<feature type="domain" description="RING-type" evidence="10">
    <location>
        <begin position="1"/>
        <end position="222"/>
    </location>
</feature>
<protein>
    <recommendedName>
        <fullName evidence="2">RBR-type E3 ubiquitin transferase</fullName>
        <ecNumber evidence="2">2.3.2.31</ecNumber>
    </recommendedName>
</protein>
<dbReference type="GO" id="GO:0008270">
    <property type="term" value="F:zinc ion binding"/>
    <property type="evidence" value="ECO:0007669"/>
    <property type="project" value="UniProtKB-KW"/>
</dbReference>
<sequence>MTHCMICFAETPDRISRTLCCLGVICLSCLEAHIVSKINEAIVAIICPLGNCDSLVSEEEIRQLVPVEVFEKYERFKVEVEQNPGIKICPGCSRIYQHPDLEKVEREKVSRPEVMKVTCSKCRLVWCFACQAPWHHGLTCNEFCKGDKSLKIWAKNRGQPARNACRCPKCHVFIQKSSGCDHMCCSRCNTEFCYRCGGKYHDLKFLGNHYDRFSILGCKYNYKPNQPAQRIAVRGALFSGKVVLAPVVASLAVSAGCVVLGAGLVAAPFYAPYVLIKRQRAKHKQKKLRNRKTMENSSL</sequence>
<dbReference type="InterPro" id="IPR047552">
    <property type="entry name" value="Rcat_RBR_RNF217"/>
</dbReference>
<dbReference type="Gene3D" id="3.30.40.10">
    <property type="entry name" value="Zinc/RING finger domain, C3HC4 (zinc finger)"/>
    <property type="match status" value="1"/>
</dbReference>
<evidence type="ECO:0000256" key="7">
    <source>
        <dbReference type="ARBA" id="ARBA00022786"/>
    </source>
</evidence>
<keyword evidence="6" id="KW-0863">Zinc-finger</keyword>
<keyword evidence="4" id="KW-0479">Metal-binding</keyword>
<organism evidence="11 12">
    <name type="scientific">Pocillopora meandrina</name>
    <dbReference type="NCBI Taxonomy" id="46732"/>
    <lineage>
        <taxon>Eukaryota</taxon>
        <taxon>Metazoa</taxon>
        <taxon>Cnidaria</taxon>
        <taxon>Anthozoa</taxon>
        <taxon>Hexacorallia</taxon>
        <taxon>Scleractinia</taxon>
        <taxon>Astrocoeniina</taxon>
        <taxon>Pocilloporidae</taxon>
        <taxon>Pocillopora</taxon>
    </lineage>
</organism>
<dbReference type="InterPro" id="IPR047551">
    <property type="entry name" value="BRcat_RBR_RNF217"/>
</dbReference>
<evidence type="ECO:0000256" key="6">
    <source>
        <dbReference type="ARBA" id="ARBA00022771"/>
    </source>
</evidence>
<evidence type="ECO:0000313" key="12">
    <source>
        <dbReference type="Proteomes" id="UP001159428"/>
    </source>
</evidence>
<evidence type="ECO:0000256" key="9">
    <source>
        <dbReference type="SAM" id="Phobius"/>
    </source>
</evidence>
<keyword evidence="9" id="KW-0812">Transmembrane</keyword>
<dbReference type="EC" id="2.3.2.31" evidence="2"/>
<dbReference type="InterPro" id="IPR031127">
    <property type="entry name" value="E3_UB_ligase_RBR"/>
</dbReference>
<reference evidence="11 12" key="1">
    <citation type="submission" date="2022-05" db="EMBL/GenBank/DDBJ databases">
        <authorList>
            <consortium name="Genoscope - CEA"/>
            <person name="William W."/>
        </authorList>
    </citation>
    <scope>NUCLEOTIDE SEQUENCE [LARGE SCALE GENOMIC DNA]</scope>
</reference>
<evidence type="ECO:0000256" key="3">
    <source>
        <dbReference type="ARBA" id="ARBA00022679"/>
    </source>
</evidence>
<accession>A0AAU9XD78</accession>
<dbReference type="EMBL" id="CALNXJ010000038">
    <property type="protein sequence ID" value="CAH3143891.1"/>
    <property type="molecule type" value="Genomic_DNA"/>
</dbReference>
<dbReference type="PANTHER" id="PTHR11685">
    <property type="entry name" value="RBR FAMILY RING FINGER AND IBR DOMAIN-CONTAINING"/>
    <property type="match status" value="1"/>
</dbReference>
<dbReference type="PROSITE" id="PS51873">
    <property type="entry name" value="TRIAD"/>
    <property type="match status" value="1"/>
</dbReference>
<keyword evidence="9" id="KW-1133">Transmembrane helix</keyword>
<keyword evidence="3" id="KW-0808">Transferase</keyword>
<keyword evidence="9" id="KW-0472">Membrane</keyword>
<dbReference type="CDD" id="cd20342">
    <property type="entry name" value="BRcat_RBR_RNF217"/>
    <property type="match status" value="1"/>
</dbReference>
<name>A0AAU9XD78_9CNID</name>
<comment type="catalytic activity">
    <reaction evidence="1">
        <text>[E2 ubiquitin-conjugating enzyme]-S-ubiquitinyl-L-cysteine + [acceptor protein]-L-lysine = [E2 ubiquitin-conjugating enzyme]-L-cysteine + [acceptor protein]-N(6)-ubiquitinyl-L-lysine.</text>
        <dbReference type="EC" id="2.3.2.31"/>
    </reaction>
</comment>
<evidence type="ECO:0000256" key="8">
    <source>
        <dbReference type="ARBA" id="ARBA00022833"/>
    </source>
</evidence>
<keyword evidence="7" id="KW-0833">Ubl conjugation pathway</keyword>
<evidence type="ECO:0000256" key="4">
    <source>
        <dbReference type="ARBA" id="ARBA00022723"/>
    </source>
</evidence>
<keyword evidence="5" id="KW-0677">Repeat</keyword>
<dbReference type="AlphaFoldDB" id="A0AAU9XD78"/>
<keyword evidence="12" id="KW-1185">Reference proteome</keyword>
<dbReference type="InterPro" id="IPR044066">
    <property type="entry name" value="TRIAD_supradom"/>
</dbReference>
<dbReference type="InterPro" id="IPR013083">
    <property type="entry name" value="Znf_RING/FYVE/PHD"/>
</dbReference>